<name>A0A517RPN4_9PLAN</name>
<dbReference type="AlphaFoldDB" id="A0A517RPN4"/>
<accession>A0A517RPN4</accession>
<keyword evidence="2" id="KW-1185">Reference proteome</keyword>
<dbReference type="EMBL" id="CP036269">
    <property type="protein sequence ID" value="QDT45839.1"/>
    <property type="molecule type" value="Genomic_DNA"/>
</dbReference>
<evidence type="ECO:0000313" key="2">
    <source>
        <dbReference type="Proteomes" id="UP000317171"/>
    </source>
</evidence>
<protein>
    <submittedName>
        <fullName evidence="1">Uncharacterized protein</fullName>
    </submittedName>
</protein>
<dbReference type="KEGG" id="gaz:Pan241w_59670"/>
<proteinExistence type="predicted"/>
<evidence type="ECO:0000313" key="1">
    <source>
        <dbReference type="EMBL" id="QDT45839.1"/>
    </source>
</evidence>
<organism evidence="1 2">
    <name type="scientific">Gimesia alba</name>
    <dbReference type="NCBI Taxonomy" id="2527973"/>
    <lineage>
        <taxon>Bacteria</taxon>
        <taxon>Pseudomonadati</taxon>
        <taxon>Planctomycetota</taxon>
        <taxon>Planctomycetia</taxon>
        <taxon>Planctomycetales</taxon>
        <taxon>Planctomycetaceae</taxon>
        <taxon>Gimesia</taxon>
    </lineage>
</organism>
<sequence length="34" mass="4078">MHYVYLTRHPELPAPVPLYRSQSVAFQRLYIIAF</sequence>
<reference evidence="1 2" key="1">
    <citation type="submission" date="2019-02" db="EMBL/GenBank/DDBJ databases">
        <title>Deep-cultivation of Planctomycetes and their phenomic and genomic characterization uncovers novel biology.</title>
        <authorList>
            <person name="Wiegand S."/>
            <person name="Jogler M."/>
            <person name="Boedeker C."/>
            <person name="Pinto D."/>
            <person name="Vollmers J."/>
            <person name="Rivas-Marin E."/>
            <person name="Kohn T."/>
            <person name="Peeters S.H."/>
            <person name="Heuer A."/>
            <person name="Rast P."/>
            <person name="Oberbeckmann S."/>
            <person name="Bunk B."/>
            <person name="Jeske O."/>
            <person name="Meyerdierks A."/>
            <person name="Storesund J.E."/>
            <person name="Kallscheuer N."/>
            <person name="Luecker S."/>
            <person name="Lage O.M."/>
            <person name="Pohl T."/>
            <person name="Merkel B.J."/>
            <person name="Hornburger P."/>
            <person name="Mueller R.-W."/>
            <person name="Bruemmer F."/>
            <person name="Labrenz M."/>
            <person name="Spormann A.M."/>
            <person name="Op den Camp H."/>
            <person name="Overmann J."/>
            <person name="Amann R."/>
            <person name="Jetten M.S.M."/>
            <person name="Mascher T."/>
            <person name="Medema M.H."/>
            <person name="Devos D.P."/>
            <person name="Kaster A.-K."/>
            <person name="Ovreas L."/>
            <person name="Rohde M."/>
            <person name="Galperin M.Y."/>
            <person name="Jogler C."/>
        </authorList>
    </citation>
    <scope>NUCLEOTIDE SEQUENCE [LARGE SCALE GENOMIC DNA]</scope>
    <source>
        <strain evidence="1 2">Pan241w</strain>
    </source>
</reference>
<dbReference type="Proteomes" id="UP000317171">
    <property type="component" value="Chromosome"/>
</dbReference>
<gene>
    <name evidence="1" type="ORF">Pan241w_59670</name>
</gene>